<comment type="subcellular location">
    <subcellularLocation>
        <location evidence="1 8">Cell outer membrane</location>
        <topology evidence="1 8">Multi-pass membrane protein</topology>
    </subcellularLocation>
</comment>
<evidence type="ECO:0000256" key="8">
    <source>
        <dbReference type="PROSITE-ProRule" id="PRU01360"/>
    </source>
</evidence>
<proteinExistence type="inferred from homology"/>
<dbReference type="InterPro" id="IPR000531">
    <property type="entry name" value="Beta-barrel_TonB"/>
</dbReference>
<dbReference type="PROSITE" id="PS52016">
    <property type="entry name" value="TONB_DEPENDENT_REC_3"/>
    <property type="match status" value="1"/>
</dbReference>
<dbReference type="InterPro" id="IPR037066">
    <property type="entry name" value="Plug_dom_sf"/>
</dbReference>
<organism evidence="13 14">
    <name type="scientific">Pseudoalteromonas aurantia 208</name>
    <dbReference type="NCBI Taxonomy" id="1314867"/>
    <lineage>
        <taxon>Bacteria</taxon>
        <taxon>Pseudomonadati</taxon>
        <taxon>Pseudomonadota</taxon>
        <taxon>Gammaproteobacteria</taxon>
        <taxon>Alteromonadales</taxon>
        <taxon>Pseudoalteromonadaceae</taxon>
        <taxon>Pseudoalteromonas</taxon>
    </lineage>
</organism>
<dbReference type="SUPFAM" id="SSF56935">
    <property type="entry name" value="Porins"/>
    <property type="match status" value="1"/>
</dbReference>
<dbReference type="RefSeq" id="WP_192507654.1">
    <property type="nucleotide sequence ID" value="NZ_AQGV01000012.1"/>
</dbReference>
<evidence type="ECO:0000256" key="6">
    <source>
        <dbReference type="ARBA" id="ARBA00023136"/>
    </source>
</evidence>
<comment type="similarity">
    <text evidence="8 9">Belongs to the TonB-dependent receptor family.</text>
</comment>
<sequence length="945" mass="104855">MKGRNIIAISVKVALLASAASCGVTVAADKGDTIKLDRIEVTGSRIKRTEIEGPAPIQVLTAEDIQDKGFPNIYEAIQSLTAATGTIQGQGITNSFTPNAETVNLRGLGPNRTLVLLNGRRVANYPRAFNSQNNVFNLSTIPTSAVARIEIVTGGKSAVYGSDAMAGVVNIITKKNVEHTTVTALASTTDQGGADNRKFTITGGASTESFSWTYSVDYSKQDMLLGNERDWLDSVDDGPATDTQPLYSRVNSRSVMAWTIAGGSQYVHPNEFINGACDQWTEYDLSLRPDRGYYCGKDTTGDSSYINERENVSIYNNFQWDLSDDHQVFGDLLYWNSDSANQGGLGPSWRSDNSPIDNLAYGRFFLDETAENRPLYLQRTFTPSEIGGDNKGHFEDDMYFVAAGMKGIVLEEIAYEVAFSHSKSKNSESEILVAADKARDYFLGARLDANDPLYSPDWQRFWRPLDQAGRDAILESNDSTADASVTTLTASLSGAIMELSAGDLGFAAVVEYGSEDYRISAHPRTLDESKGWGNGLTATEGSGERDRYGVALEFEVPITEQVKANIAGRYDYYDDNTDVDGAFTYQIGIEYRPTDDLLVRGSYGTSFRAPDIHQVNAGPSGSYSGITDDHLELLCQDYISAGRTNDGALTEQCDPDSAGRLRASQTIFIERTGNTKLKEETGFSATVGFAWEVAEGLDWTFDAYRIRIEDQVESWNLTDFFKNEAACRRGTANVTAERCDEIISRVDRFPGTNPTNGYSVDKIRTTYVNQSFNELTGIETNVIYKYDAGSWGEFTANMRYNHVLEVIRQEFPGDPINKEYRDDFDNDDLRSKVDNTFTWHKNAWRVSLQQIRYGSTWNAEDPNGQVENRAVLGGRLKPWLIYNAGVTYDINDAHSLRFGVNNLRDTRARNDGSWDSGRPWFNREVYPTTIAVMGRSFSLQYTGRF</sequence>
<feature type="signal peptide" evidence="10">
    <location>
        <begin position="1"/>
        <end position="27"/>
    </location>
</feature>
<keyword evidence="5 9" id="KW-0798">TonB box</keyword>
<keyword evidence="7 8" id="KW-0998">Cell outer membrane</keyword>
<name>A0ABR9EC07_9GAMM</name>
<keyword evidence="4 8" id="KW-0812">Transmembrane</keyword>
<accession>A0ABR9EC07</accession>
<evidence type="ECO:0000256" key="10">
    <source>
        <dbReference type="SAM" id="SignalP"/>
    </source>
</evidence>
<keyword evidence="2 8" id="KW-0813">Transport</keyword>
<evidence type="ECO:0000259" key="12">
    <source>
        <dbReference type="Pfam" id="PF07715"/>
    </source>
</evidence>
<evidence type="ECO:0000256" key="5">
    <source>
        <dbReference type="ARBA" id="ARBA00023077"/>
    </source>
</evidence>
<dbReference type="Pfam" id="PF07715">
    <property type="entry name" value="Plug"/>
    <property type="match status" value="1"/>
</dbReference>
<protein>
    <recommendedName>
        <fullName evidence="15">TonB-dependent receptor</fullName>
    </recommendedName>
</protein>
<keyword evidence="3 8" id="KW-1134">Transmembrane beta strand</keyword>
<feature type="domain" description="TonB-dependent receptor plug" evidence="12">
    <location>
        <begin position="52"/>
        <end position="168"/>
    </location>
</feature>
<evidence type="ECO:0000313" key="13">
    <source>
        <dbReference type="EMBL" id="MBE0368362.1"/>
    </source>
</evidence>
<dbReference type="Gene3D" id="2.170.130.10">
    <property type="entry name" value="TonB-dependent receptor, plug domain"/>
    <property type="match status" value="1"/>
</dbReference>
<dbReference type="InterPro" id="IPR036942">
    <property type="entry name" value="Beta-barrel_TonB_sf"/>
</dbReference>
<keyword evidence="6 8" id="KW-0472">Membrane</keyword>
<dbReference type="Pfam" id="PF00593">
    <property type="entry name" value="TonB_dep_Rec_b-barrel"/>
    <property type="match status" value="1"/>
</dbReference>
<dbReference type="PANTHER" id="PTHR47234:SF1">
    <property type="entry name" value="TONB-DEPENDENT RECEPTOR"/>
    <property type="match status" value="1"/>
</dbReference>
<evidence type="ECO:0000256" key="9">
    <source>
        <dbReference type="RuleBase" id="RU003357"/>
    </source>
</evidence>
<dbReference type="InterPro" id="IPR039426">
    <property type="entry name" value="TonB-dep_rcpt-like"/>
</dbReference>
<keyword evidence="14" id="KW-1185">Reference proteome</keyword>
<dbReference type="InterPro" id="IPR012910">
    <property type="entry name" value="Plug_dom"/>
</dbReference>
<keyword evidence="10" id="KW-0732">Signal</keyword>
<evidence type="ECO:0008006" key="15">
    <source>
        <dbReference type="Google" id="ProtNLM"/>
    </source>
</evidence>
<comment type="caution">
    <text evidence="13">The sequence shown here is derived from an EMBL/GenBank/DDBJ whole genome shotgun (WGS) entry which is preliminary data.</text>
</comment>
<evidence type="ECO:0000256" key="7">
    <source>
        <dbReference type="ARBA" id="ARBA00023237"/>
    </source>
</evidence>
<dbReference type="EMBL" id="AQGV01000012">
    <property type="protein sequence ID" value="MBE0368362.1"/>
    <property type="molecule type" value="Genomic_DNA"/>
</dbReference>
<dbReference type="PANTHER" id="PTHR47234">
    <property type="match status" value="1"/>
</dbReference>
<gene>
    <name evidence="13" type="ORF">PAUR_a1945</name>
</gene>
<evidence type="ECO:0000259" key="11">
    <source>
        <dbReference type="Pfam" id="PF00593"/>
    </source>
</evidence>
<feature type="chain" id="PRO_5046029916" description="TonB-dependent receptor" evidence="10">
    <location>
        <begin position="28"/>
        <end position="945"/>
    </location>
</feature>
<evidence type="ECO:0000256" key="1">
    <source>
        <dbReference type="ARBA" id="ARBA00004571"/>
    </source>
</evidence>
<feature type="domain" description="TonB-dependent receptor-like beta-barrel" evidence="11">
    <location>
        <begin position="438"/>
        <end position="903"/>
    </location>
</feature>
<dbReference type="Gene3D" id="2.40.170.20">
    <property type="entry name" value="TonB-dependent receptor, beta-barrel domain"/>
    <property type="match status" value="1"/>
</dbReference>
<dbReference type="Proteomes" id="UP000615755">
    <property type="component" value="Unassembled WGS sequence"/>
</dbReference>
<reference evidence="13 14" key="1">
    <citation type="submission" date="2015-03" db="EMBL/GenBank/DDBJ databases">
        <title>Genome sequence of Pseudoalteromonas aurantia.</title>
        <authorList>
            <person name="Xie B.-B."/>
            <person name="Rong J.-C."/>
            <person name="Qin Q.-L."/>
            <person name="Zhang Y.-Z."/>
        </authorList>
    </citation>
    <scope>NUCLEOTIDE SEQUENCE [LARGE SCALE GENOMIC DNA]</scope>
    <source>
        <strain evidence="13 14">208</strain>
    </source>
</reference>
<evidence type="ECO:0000256" key="3">
    <source>
        <dbReference type="ARBA" id="ARBA00022452"/>
    </source>
</evidence>
<evidence type="ECO:0000313" key="14">
    <source>
        <dbReference type="Proteomes" id="UP000615755"/>
    </source>
</evidence>
<evidence type="ECO:0000256" key="2">
    <source>
        <dbReference type="ARBA" id="ARBA00022448"/>
    </source>
</evidence>
<evidence type="ECO:0000256" key="4">
    <source>
        <dbReference type="ARBA" id="ARBA00022692"/>
    </source>
</evidence>